<name>F6RPE2_ORNAN</name>
<dbReference type="GO" id="GO:0043235">
    <property type="term" value="C:receptor complex"/>
    <property type="evidence" value="ECO:0000318"/>
    <property type="project" value="GO_Central"/>
</dbReference>
<dbReference type="CDD" id="cd00063">
    <property type="entry name" value="FN3"/>
    <property type="match status" value="4"/>
</dbReference>
<dbReference type="FunFam" id="2.60.40.10:FF:000657">
    <property type="entry name" value="Leukemia inhibitory factor receptor"/>
    <property type="match status" value="1"/>
</dbReference>
<dbReference type="Pfam" id="PF25552">
    <property type="entry name" value="LIFR_D4"/>
    <property type="match status" value="1"/>
</dbReference>
<dbReference type="InterPro" id="IPR048497">
    <property type="entry name" value="LIF-R-like_Ig-like"/>
</dbReference>
<dbReference type="InParanoid" id="F6RPE2"/>
<dbReference type="CTD" id="9180"/>
<dbReference type="Gene3D" id="2.60.40.10">
    <property type="entry name" value="Immunoglobulins"/>
    <property type="match status" value="7"/>
</dbReference>
<dbReference type="InterPro" id="IPR013783">
    <property type="entry name" value="Ig-like_fold"/>
</dbReference>
<keyword evidence="9 14" id="KW-0472">Membrane</keyword>
<keyword evidence="18" id="KW-1185">Reference proteome</keyword>
<dbReference type="RefSeq" id="XP_028917461.1">
    <property type="nucleotide sequence ID" value="XM_029061628.1"/>
</dbReference>
<dbReference type="HOGENOM" id="CLU_046956_0_0_1"/>
<dbReference type="PROSITE" id="PS50853">
    <property type="entry name" value="FN3"/>
    <property type="match status" value="4"/>
</dbReference>
<keyword evidence="11" id="KW-0675">Receptor</keyword>
<dbReference type="FunFam" id="2.60.40.10:FF:001286">
    <property type="entry name" value="Oncostatin-M-specific receptor subunit beta"/>
    <property type="match status" value="1"/>
</dbReference>
<evidence type="ECO:0000256" key="14">
    <source>
        <dbReference type="SAM" id="Phobius"/>
    </source>
</evidence>
<comment type="similarity">
    <text evidence="2">Belongs to the type I cytokine receptor family. Type 2 subfamily.</text>
</comment>
<evidence type="ECO:0000313" key="17">
    <source>
        <dbReference type="Ensembl" id="ENSOANP00000016188.3"/>
    </source>
</evidence>
<dbReference type="GeneID" id="100076213"/>
<dbReference type="PROSITE" id="PS01353">
    <property type="entry name" value="HEMATOPO_REC_L_F2"/>
    <property type="match status" value="1"/>
</dbReference>
<protein>
    <submittedName>
        <fullName evidence="17">Oncostatin M receptor</fullName>
    </submittedName>
</protein>
<keyword evidence="6 15" id="KW-0732">Signal</keyword>
<evidence type="ECO:0000256" key="12">
    <source>
        <dbReference type="ARBA" id="ARBA00023180"/>
    </source>
</evidence>
<evidence type="ECO:0000256" key="7">
    <source>
        <dbReference type="ARBA" id="ARBA00022737"/>
    </source>
</evidence>
<dbReference type="GO" id="GO:0004896">
    <property type="term" value="F:cytokine receptor activity"/>
    <property type="evidence" value="ECO:0000318"/>
    <property type="project" value="GO_Central"/>
</dbReference>
<feature type="domain" description="Fibronectin type-III" evidence="16">
    <location>
        <begin position="622"/>
        <end position="734"/>
    </location>
</feature>
<feature type="domain" description="Fibronectin type-III" evidence="16">
    <location>
        <begin position="428"/>
        <end position="525"/>
    </location>
</feature>
<evidence type="ECO:0000259" key="16">
    <source>
        <dbReference type="PROSITE" id="PS50853"/>
    </source>
</evidence>
<dbReference type="InterPro" id="IPR036116">
    <property type="entry name" value="FN3_sf"/>
</dbReference>
<evidence type="ECO:0000256" key="1">
    <source>
        <dbReference type="ARBA" id="ARBA00004251"/>
    </source>
</evidence>
<dbReference type="Bgee" id="ENSOANG00000010210">
    <property type="expression patterns" value="Expressed in ovary and 7 other cell types or tissues"/>
</dbReference>
<keyword evidence="3" id="KW-1003">Cell membrane</keyword>
<dbReference type="FunFam" id="2.60.40.10:FF:000607">
    <property type="entry name" value="Leukemia inhibitory factor receptor"/>
    <property type="match status" value="1"/>
</dbReference>
<dbReference type="OMA" id="GKMMQYN"/>
<feature type="region of interest" description="Disordered" evidence="13">
    <location>
        <begin position="851"/>
        <end position="898"/>
    </location>
</feature>
<dbReference type="Ensembl" id="ENSOANT00000016191.3">
    <property type="protein sequence ID" value="ENSOANP00000016188.3"/>
    <property type="gene ID" value="ENSOANG00000010210.3"/>
</dbReference>
<reference evidence="17" key="3">
    <citation type="submission" date="2025-09" db="UniProtKB">
        <authorList>
            <consortium name="Ensembl"/>
        </authorList>
    </citation>
    <scope>IDENTIFICATION</scope>
    <source>
        <strain evidence="17">Glennie</strain>
    </source>
</reference>
<keyword evidence="5 14" id="KW-0812">Transmembrane</keyword>
<dbReference type="InterPro" id="IPR003529">
    <property type="entry name" value="Hematopoietin_rcpt_Gp130_CS"/>
</dbReference>
<evidence type="ECO:0000256" key="2">
    <source>
        <dbReference type="ARBA" id="ARBA00008921"/>
    </source>
</evidence>
<dbReference type="GO" id="GO:0038165">
    <property type="term" value="P:oncostatin-M-mediated signaling pathway"/>
    <property type="evidence" value="ECO:0007669"/>
    <property type="project" value="GOC"/>
</dbReference>
<dbReference type="KEGG" id="oaa:100076213"/>
<proteinExistence type="inferred from homology"/>
<feature type="compositionally biased region" description="Polar residues" evidence="13">
    <location>
        <begin position="872"/>
        <end position="888"/>
    </location>
</feature>
<dbReference type="SMART" id="SM00060">
    <property type="entry name" value="FN3"/>
    <property type="match status" value="5"/>
</dbReference>
<keyword evidence="7" id="KW-0677">Repeat</keyword>
<evidence type="ECO:0000256" key="9">
    <source>
        <dbReference type="ARBA" id="ARBA00023136"/>
    </source>
</evidence>
<keyword evidence="4" id="KW-0597">Phosphoprotein</keyword>
<dbReference type="PANTHER" id="PTHR23036:SF95">
    <property type="entry name" value="ONCOSTATIN-M-SPECIFIC RECEPTOR SUBUNIT BETA"/>
    <property type="match status" value="1"/>
</dbReference>
<dbReference type="FunFam" id="2.60.40.10:FF:001289">
    <property type="entry name" value="Oncostatin-M-specific receptor subunit beta"/>
    <property type="match status" value="1"/>
</dbReference>
<dbReference type="InterPro" id="IPR003961">
    <property type="entry name" value="FN3_dom"/>
</dbReference>
<dbReference type="Proteomes" id="UP000002279">
    <property type="component" value="Chromosome 3"/>
</dbReference>
<dbReference type="Pfam" id="PF00041">
    <property type="entry name" value="fn3"/>
    <property type="match status" value="3"/>
</dbReference>
<accession>F6RPE2</accession>
<sequence>MAVFVIFATSFLLPVTLFSMYQTQELSEPLIFPPTSVEISSDSLQQRLFLQWNVHDRAHQMKLKMVFDIQVTRSENMTIVWEESYNTILRLNENLNWSWHSEFPLECVSHSVRIRSMVDDEQFPASRVWSDWTSWKTVEGQNQTDRPRIFPHTEVVEEGSDISFCCIAAKDTTILSFQYDNTNLSGSFLKPHVLGFTVNNISYIRDSGANIFCILASSGGYDGLVLYIGKAPDEPRDFSCDTKDLTTLNCVWDPGTETHLFRNHSTEYELYEWFSKTKVPCPERNQCVWRLAEDVTQMYNFTLLAKNALGRKSVNLVLNASQRVHPMPPDLISVKDKNATSVTVSWKVSPIRSNPELLCQAEISRNGKVRQFNISHVLAPRSTLTLGELEPYSTYTLRVRCGNANYFWKWSRWSHYAFTTKEAVPSEGPDIWREVKAVQGSRERLLTLFWKPLLDFQANGEILSYDLTVENLDELQGVQQFTLSKWNNSKELTIDRRSYRINITAKNNVGSSPPSVIVVSEDNENDADIKEDRVNGTNGGMNISWEPSSKEIECYVVEWYTCSKTIVRNLQWKKFSSNITRAVISSDDFKPGVRYNFRVYGVSATKESYFLEKKTGYSQEEPPTTPSLVISNLTSSSLILNWSDYPTDESQPGFIKGYHIYMKPTSGMCGPDYEKFIRSGGSLQCKHTIENPERKTFTVQHLRPKEAYDFAISAYTGGGESPYSFINAKTASDDSNLTLIIVLPMILCTLLIITLCSWKIQWAKERCYPAIPDPYKSSVLAEMRFKGGSNLAVLNLNHCVPDALEVMNHSERSKLQLLTMKVQPSQPNSYEPQPGGRDKFTSSSCICFENPTYSQKESDRDPHLPPRPRSAGSAQSEGETSPRENGSGESPEEDPGVKTSLNYMSQMALPADSDAVPRLAGCLGYKTQMAAVAAPALLPPAGRDAGAGRGHSPTYPTAHPPSARWGDLH</sequence>
<dbReference type="GO" id="GO:0019221">
    <property type="term" value="P:cytokine-mediated signaling pathway"/>
    <property type="evidence" value="ECO:0000318"/>
    <property type="project" value="GO_Central"/>
</dbReference>
<keyword evidence="12" id="KW-0325">Glycoprotein</keyword>
<feature type="signal peptide" evidence="15">
    <location>
        <begin position="1"/>
        <end position="18"/>
    </location>
</feature>
<feature type="chain" id="PRO_5028227771" evidence="15">
    <location>
        <begin position="19"/>
        <end position="969"/>
    </location>
</feature>
<comment type="subcellular location">
    <subcellularLocation>
        <location evidence="1">Cell membrane</location>
        <topology evidence="1">Single-pass type I membrane protein</topology>
    </subcellularLocation>
</comment>
<dbReference type="InterPro" id="IPR050379">
    <property type="entry name" value="Type-I_Cytokine_Rcpt"/>
</dbReference>
<dbReference type="GO" id="GO:0005127">
    <property type="term" value="F:ciliary neurotrophic factor receptor binding"/>
    <property type="evidence" value="ECO:0000318"/>
    <property type="project" value="GO_Central"/>
</dbReference>
<keyword evidence="8 14" id="KW-1133">Transmembrane helix</keyword>
<evidence type="ECO:0000256" key="5">
    <source>
        <dbReference type="ARBA" id="ARBA00022692"/>
    </source>
</evidence>
<dbReference type="PANTHER" id="PTHR23036">
    <property type="entry name" value="CYTOKINE RECEPTOR"/>
    <property type="match status" value="1"/>
</dbReference>
<dbReference type="eggNOG" id="ENOG502QWRV">
    <property type="taxonomic scope" value="Eukaryota"/>
</dbReference>
<dbReference type="InterPro" id="IPR040817">
    <property type="entry name" value="LIFR_D2"/>
</dbReference>
<evidence type="ECO:0000256" key="6">
    <source>
        <dbReference type="ARBA" id="ARBA00022729"/>
    </source>
</evidence>
<evidence type="ECO:0000256" key="13">
    <source>
        <dbReference type="SAM" id="MobiDB-lite"/>
    </source>
</evidence>
<feature type="domain" description="Fibronectin type-III" evidence="16">
    <location>
        <begin position="328"/>
        <end position="423"/>
    </location>
</feature>
<dbReference type="STRING" id="9258.ENSOANP00000016188"/>
<evidence type="ECO:0000256" key="10">
    <source>
        <dbReference type="ARBA" id="ARBA00023157"/>
    </source>
</evidence>
<gene>
    <name evidence="17" type="primary">OSMR</name>
</gene>
<evidence type="ECO:0000256" key="3">
    <source>
        <dbReference type="ARBA" id="ARBA00022475"/>
    </source>
</evidence>
<reference evidence="17 18" key="1">
    <citation type="journal article" date="2008" name="Nature">
        <title>Genome analysis of the platypus reveals unique signatures of evolution.</title>
        <authorList>
            <person name="Warren W.C."/>
            <person name="Hillier L.W."/>
            <person name="Marshall Graves J.A."/>
            <person name="Birney E."/>
            <person name="Ponting C.P."/>
            <person name="Grutzner F."/>
            <person name="Belov K."/>
            <person name="Miller W."/>
            <person name="Clarke L."/>
            <person name="Chinwalla A.T."/>
            <person name="Yang S.P."/>
            <person name="Heger A."/>
            <person name="Locke D.P."/>
            <person name="Miethke P."/>
            <person name="Waters P.D."/>
            <person name="Veyrunes F."/>
            <person name="Fulton L."/>
            <person name="Fulton B."/>
            <person name="Graves T."/>
            <person name="Wallis J."/>
            <person name="Puente X.S."/>
            <person name="Lopez-Otin C."/>
            <person name="Ordonez G.R."/>
            <person name="Eichler E.E."/>
            <person name="Chen L."/>
            <person name="Cheng Z."/>
            <person name="Deakin J.E."/>
            <person name="Alsop A."/>
            <person name="Thompson K."/>
            <person name="Kirby P."/>
            <person name="Papenfuss A.T."/>
            <person name="Wakefield M.J."/>
            <person name="Olender T."/>
            <person name="Lancet D."/>
            <person name="Huttley G.A."/>
            <person name="Smit A.F."/>
            <person name="Pask A."/>
            <person name="Temple-Smith P."/>
            <person name="Batzer M.A."/>
            <person name="Walker J.A."/>
            <person name="Konkel M.K."/>
            <person name="Harris R.S."/>
            <person name="Whittington C.M."/>
            <person name="Wong E.S."/>
            <person name="Gemmell N.J."/>
            <person name="Buschiazzo E."/>
            <person name="Vargas Jentzsch I.M."/>
            <person name="Merkel A."/>
            <person name="Schmitz J."/>
            <person name="Zemann A."/>
            <person name="Churakov G."/>
            <person name="Kriegs J.O."/>
            <person name="Brosius J."/>
            <person name="Murchison E.P."/>
            <person name="Sachidanandam R."/>
            <person name="Smith C."/>
            <person name="Hannon G.J."/>
            <person name="Tsend-Ayush E."/>
            <person name="McMillan D."/>
            <person name="Attenborough R."/>
            <person name="Rens W."/>
            <person name="Ferguson-Smith M."/>
            <person name="Lefevre C.M."/>
            <person name="Sharp J.A."/>
            <person name="Nicholas K.R."/>
            <person name="Ray D.A."/>
            <person name="Kube M."/>
            <person name="Reinhardt R."/>
            <person name="Pringle T.H."/>
            <person name="Taylor J."/>
            <person name="Jones R.C."/>
            <person name="Nixon B."/>
            <person name="Dacheux J.L."/>
            <person name="Niwa H."/>
            <person name="Sekita Y."/>
            <person name="Huang X."/>
            <person name="Stark A."/>
            <person name="Kheradpour P."/>
            <person name="Kellis M."/>
            <person name="Flicek P."/>
            <person name="Chen Y."/>
            <person name="Webber C."/>
            <person name="Hardison R."/>
            <person name="Nelson J."/>
            <person name="Hallsworth-Pepin K."/>
            <person name="Delehaunty K."/>
            <person name="Markovic C."/>
            <person name="Minx P."/>
            <person name="Feng Y."/>
            <person name="Kremitzki C."/>
            <person name="Mitreva M."/>
            <person name="Glasscock J."/>
            <person name="Wylie T."/>
            <person name="Wohldmann P."/>
            <person name="Thiru P."/>
            <person name="Nhan M.N."/>
            <person name="Pohl C.S."/>
            <person name="Smith S.M."/>
            <person name="Hou S."/>
            <person name="Nefedov M."/>
            <person name="de Jong P.J."/>
            <person name="Renfree M.B."/>
            <person name="Mardis E.R."/>
            <person name="Wilson R.K."/>
        </authorList>
    </citation>
    <scope>NUCLEOTIDE SEQUENCE [LARGE SCALE GENOMIC DNA]</scope>
    <source>
        <strain evidence="17 18">Glennie</strain>
    </source>
</reference>
<evidence type="ECO:0000256" key="8">
    <source>
        <dbReference type="ARBA" id="ARBA00022989"/>
    </source>
</evidence>
<dbReference type="GeneTree" id="ENSGT00940000160851"/>
<dbReference type="OrthoDB" id="6382334at2759"/>
<dbReference type="Pfam" id="PF21177">
    <property type="entry name" value="LIF-R_Ig-like"/>
    <property type="match status" value="1"/>
</dbReference>
<dbReference type="FunCoup" id="F6RPE2">
    <property type="interactions" value="623"/>
</dbReference>
<feature type="transmembrane region" description="Helical" evidence="14">
    <location>
        <begin position="737"/>
        <end position="758"/>
    </location>
</feature>
<keyword evidence="10" id="KW-1015">Disulfide bond</keyword>
<dbReference type="GO" id="GO:0009897">
    <property type="term" value="C:external side of plasma membrane"/>
    <property type="evidence" value="ECO:0000318"/>
    <property type="project" value="GO_Central"/>
</dbReference>
<evidence type="ECO:0000256" key="15">
    <source>
        <dbReference type="SAM" id="SignalP"/>
    </source>
</evidence>
<dbReference type="GO" id="GO:0008284">
    <property type="term" value="P:positive regulation of cell population proliferation"/>
    <property type="evidence" value="ECO:0000318"/>
    <property type="project" value="GO_Central"/>
</dbReference>
<reference evidence="17" key="2">
    <citation type="submission" date="2025-08" db="UniProtKB">
        <authorList>
            <consortium name="Ensembl"/>
        </authorList>
    </citation>
    <scope>IDENTIFICATION</scope>
    <source>
        <strain evidence="17">Glennie</strain>
    </source>
</reference>
<feature type="region of interest" description="Disordered" evidence="13">
    <location>
        <begin position="940"/>
        <end position="969"/>
    </location>
</feature>
<dbReference type="Pfam" id="PF17971">
    <property type="entry name" value="LIFR_D2"/>
    <property type="match status" value="1"/>
</dbReference>
<dbReference type="SUPFAM" id="SSF49265">
    <property type="entry name" value="Fibronectin type III"/>
    <property type="match status" value="3"/>
</dbReference>
<dbReference type="GO" id="GO:0019955">
    <property type="term" value="F:cytokine binding"/>
    <property type="evidence" value="ECO:0000318"/>
    <property type="project" value="GO_Central"/>
</dbReference>
<organism evidence="17 18">
    <name type="scientific">Ornithorhynchus anatinus</name>
    <name type="common">Duckbill platypus</name>
    <dbReference type="NCBI Taxonomy" id="9258"/>
    <lineage>
        <taxon>Eukaryota</taxon>
        <taxon>Metazoa</taxon>
        <taxon>Chordata</taxon>
        <taxon>Craniata</taxon>
        <taxon>Vertebrata</taxon>
        <taxon>Euteleostomi</taxon>
        <taxon>Mammalia</taxon>
        <taxon>Monotremata</taxon>
        <taxon>Ornithorhynchidae</taxon>
        <taxon>Ornithorhynchus</taxon>
    </lineage>
</organism>
<dbReference type="AlphaFoldDB" id="F6RPE2"/>
<feature type="domain" description="Fibronectin type-III" evidence="16">
    <location>
        <begin position="527"/>
        <end position="621"/>
    </location>
</feature>
<evidence type="ECO:0000256" key="4">
    <source>
        <dbReference type="ARBA" id="ARBA00022553"/>
    </source>
</evidence>
<evidence type="ECO:0000256" key="11">
    <source>
        <dbReference type="ARBA" id="ARBA00023170"/>
    </source>
</evidence>
<evidence type="ECO:0000313" key="18">
    <source>
        <dbReference type="Proteomes" id="UP000002279"/>
    </source>
</evidence>